<feature type="transmembrane region" description="Helical" evidence="8">
    <location>
        <begin position="263"/>
        <end position="282"/>
    </location>
</feature>
<evidence type="ECO:0000256" key="7">
    <source>
        <dbReference type="ARBA" id="ARBA00023177"/>
    </source>
</evidence>
<evidence type="ECO:0000256" key="1">
    <source>
        <dbReference type="ARBA" id="ARBA00004141"/>
    </source>
</evidence>
<keyword evidence="5 8" id="KW-1133">Transmembrane helix</keyword>
<feature type="transmembrane region" description="Helical" evidence="8">
    <location>
        <begin position="349"/>
        <end position="368"/>
    </location>
</feature>
<evidence type="ECO:0000256" key="5">
    <source>
        <dbReference type="ARBA" id="ARBA00022989"/>
    </source>
</evidence>
<evidence type="ECO:0000256" key="6">
    <source>
        <dbReference type="ARBA" id="ARBA00023136"/>
    </source>
</evidence>
<feature type="transmembrane region" description="Helical" evidence="8">
    <location>
        <begin position="73"/>
        <end position="94"/>
    </location>
</feature>
<proteinExistence type="inferred from homology"/>
<keyword evidence="11" id="KW-1185">Reference proteome</keyword>
<feature type="transmembrane region" description="Helical" evidence="8">
    <location>
        <begin position="230"/>
        <end position="251"/>
    </location>
</feature>
<name>A0A0F3GP22_9BACT</name>
<keyword evidence="4 8" id="KW-0812">Transmembrane</keyword>
<evidence type="ECO:0000256" key="8">
    <source>
        <dbReference type="RuleBase" id="RU362002"/>
    </source>
</evidence>
<dbReference type="GO" id="GO:0005886">
    <property type="term" value="C:plasma membrane"/>
    <property type="evidence" value="ECO:0007669"/>
    <property type="project" value="UniProtKB-SubCell"/>
</dbReference>
<dbReference type="Proteomes" id="UP000033423">
    <property type="component" value="Unassembled WGS sequence"/>
</dbReference>
<dbReference type="Pfam" id="PF00909">
    <property type="entry name" value="Ammonium_transp"/>
    <property type="match status" value="1"/>
</dbReference>
<dbReference type="PANTHER" id="PTHR43029:SF21">
    <property type="entry name" value="AMMONIUM TRANSPORTER 1"/>
    <property type="match status" value="1"/>
</dbReference>
<sequence>MKRRLMATIALFIGSMALVRGVSGADLPYIQVPGSFRVDSGDTAWMLFSTALVMLMTPGLAFFYGGLVRRKNVLGTIIEGFAVLCVVSVVWVLWGYSLSFGEDISGVIGGGDFLGLFGVGQTPVQRVPSLPHYVPMAFQGMVAVVTVTLITGALVERMRFSALLVFVVCWHTLVYAPVTHWVWGGGWIGGTLGAIDFAGGIVVNISAGAAAVAALMVVGKRQGYGVKGVTPHNLPMAIMGAALLWFGWFGFNAGSAFRAGATASVALMTTHIAASAGALTWMTMEWLHAGKPTALGIISGSVTGLVAITPAAGYVTLGPAMIIGAVAAVLCYVAVNLKHRLYYDDSLDVIGIHVVGGMWGVLATGLFASTTVNSEAINGLFYGNPPLLAIQSIAAVAVFVFVLVSTLLILKLINRIIGLRVEVEEEIVGLDQSQHRESAYRL</sequence>
<organism evidence="10 11">
    <name type="scientific">Candidatus Magnetobacterium bavaricum</name>
    <dbReference type="NCBI Taxonomy" id="29290"/>
    <lineage>
        <taxon>Bacteria</taxon>
        <taxon>Pseudomonadati</taxon>
        <taxon>Nitrospirota</taxon>
        <taxon>Thermodesulfovibrionia</taxon>
        <taxon>Thermodesulfovibrionales</taxon>
        <taxon>Candidatus Magnetobacteriaceae</taxon>
        <taxon>Candidatus Magnetobacterium</taxon>
    </lineage>
</organism>
<feature type="transmembrane region" description="Helical" evidence="8">
    <location>
        <begin position="44"/>
        <end position="66"/>
    </location>
</feature>
<feature type="transmembrane region" description="Helical" evidence="8">
    <location>
        <begin position="294"/>
        <end position="314"/>
    </location>
</feature>
<dbReference type="InterPro" id="IPR029020">
    <property type="entry name" value="Ammonium/urea_transptr"/>
</dbReference>
<comment type="similarity">
    <text evidence="2 8">Belongs to the ammonia transporter channel (TC 1.A.11.2) family.</text>
</comment>
<keyword evidence="3 8" id="KW-0813">Transport</keyword>
<dbReference type="NCBIfam" id="TIGR00836">
    <property type="entry name" value="amt"/>
    <property type="match status" value="1"/>
</dbReference>
<dbReference type="EMBL" id="LACI01001837">
    <property type="protein sequence ID" value="KJU83562.1"/>
    <property type="molecule type" value="Genomic_DNA"/>
</dbReference>
<feature type="transmembrane region" description="Helical" evidence="8">
    <location>
        <begin position="195"/>
        <end position="218"/>
    </location>
</feature>
<evidence type="ECO:0000256" key="4">
    <source>
        <dbReference type="ARBA" id="ARBA00022692"/>
    </source>
</evidence>
<feature type="transmembrane region" description="Helical" evidence="8">
    <location>
        <begin position="162"/>
        <end position="183"/>
    </location>
</feature>
<dbReference type="InterPro" id="IPR024041">
    <property type="entry name" value="NH4_transpt_AmtB-like_dom"/>
</dbReference>
<comment type="caution">
    <text evidence="10">The sequence shown here is derived from an EMBL/GenBank/DDBJ whole genome shotgun (WGS) entry which is preliminary data.</text>
</comment>
<dbReference type="SUPFAM" id="SSF111352">
    <property type="entry name" value="Ammonium transporter"/>
    <property type="match status" value="1"/>
</dbReference>
<protein>
    <recommendedName>
        <fullName evidence="8">Ammonium transporter</fullName>
    </recommendedName>
</protein>
<comment type="subcellular location">
    <subcellularLocation>
        <location evidence="8">Cell membrane</location>
        <topology evidence="8">Multi-pass membrane protein</topology>
    </subcellularLocation>
    <subcellularLocation>
        <location evidence="1">Membrane</location>
        <topology evidence="1">Multi-pass membrane protein</topology>
    </subcellularLocation>
</comment>
<feature type="transmembrane region" description="Helical" evidence="8">
    <location>
        <begin position="388"/>
        <end position="410"/>
    </location>
</feature>
<keyword evidence="6 8" id="KW-0472">Membrane</keyword>
<dbReference type="Gene3D" id="1.10.3430.10">
    <property type="entry name" value="Ammonium transporter AmtB like domains"/>
    <property type="match status" value="1"/>
</dbReference>
<dbReference type="PANTHER" id="PTHR43029">
    <property type="entry name" value="AMMONIUM TRANSPORTER MEP2"/>
    <property type="match status" value="1"/>
</dbReference>
<evidence type="ECO:0000313" key="11">
    <source>
        <dbReference type="Proteomes" id="UP000033423"/>
    </source>
</evidence>
<dbReference type="InterPro" id="IPR001905">
    <property type="entry name" value="Ammonium_transpt"/>
</dbReference>
<dbReference type="InterPro" id="IPR018047">
    <property type="entry name" value="Ammonium_transpt_CS"/>
</dbReference>
<dbReference type="AlphaFoldDB" id="A0A0F3GP22"/>
<dbReference type="GO" id="GO:0008519">
    <property type="term" value="F:ammonium channel activity"/>
    <property type="evidence" value="ECO:0007669"/>
    <property type="project" value="InterPro"/>
</dbReference>
<dbReference type="PATRIC" id="fig|29290.4.peg.5625"/>
<feature type="domain" description="Ammonium transporter AmtB-like" evidence="9">
    <location>
        <begin position="44"/>
        <end position="440"/>
    </location>
</feature>
<accession>A0A0F3GP22</accession>
<keyword evidence="7 8" id="KW-0924">Ammonia transport</keyword>
<evidence type="ECO:0000313" key="10">
    <source>
        <dbReference type="EMBL" id="KJU83562.1"/>
    </source>
</evidence>
<gene>
    <name evidence="10" type="ORF">MBAV_004246</name>
</gene>
<evidence type="ECO:0000259" key="9">
    <source>
        <dbReference type="Pfam" id="PF00909"/>
    </source>
</evidence>
<evidence type="ECO:0000256" key="3">
    <source>
        <dbReference type="ARBA" id="ARBA00022448"/>
    </source>
</evidence>
<feature type="transmembrane region" description="Helical" evidence="8">
    <location>
        <begin position="320"/>
        <end position="337"/>
    </location>
</feature>
<dbReference type="PROSITE" id="PS01219">
    <property type="entry name" value="AMMONIUM_TRANSP"/>
    <property type="match status" value="1"/>
</dbReference>
<feature type="transmembrane region" description="Helical" evidence="8">
    <location>
        <begin position="136"/>
        <end position="155"/>
    </location>
</feature>
<reference evidence="10 11" key="1">
    <citation type="submission" date="2015-02" db="EMBL/GenBank/DDBJ databases">
        <title>Single-cell genomics of uncultivated deep-branching MTB reveals a conserved set of magnetosome genes.</title>
        <authorList>
            <person name="Kolinko S."/>
            <person name="Richter M."/>
            <person name="Glockner F.O."/>
            <person name="Brachmann A."/>
            <person name="Schuler D."/>
        </authorList>
    </citation>
    <scope>NUCLEOTIDE SEQUENCE [LARGE SCALE GENOMIC DNA]</scope>
    <source>
        <strain evidence="10">TM-1</strain>
    </source>
</reference>
<evidence type="ECO:0000256" key="2">
    <source>
        <dbReference type="ARBA" id="ARBA00005887"/>
    </source>
</evidence>